<feature type="transmembrane region" description="Helical" evidence="1">
    <location>
        <begin position="257"/>
        <end position="274"/>
    </location>
</feature>
<evidence type="ECO:0000313" key="3">
    <source>
        <dbReference type="Proteomes" id="UP000218022"/>
    </source>
</evidence>
<proteinExistence type="predicted"/>
<gene>
    <name evidence="2" type="ORF">BWP39_27170</name>
</gene>
<protein>
    <submittedName>
        <fullName evidence="2">Uncharacterized protein</fullName>
    </submittedName>
</protein>
<accession>A0A2A4EQD5</accession>
<organism evidence="2 3">
    <name type="scientific">Paraburkholderia acidicola</name>
    <dbReference type="NCBI Taxonomy" id="1912599"/>
    <lineage>
        <taxon>Bacteria</taxon>
        <taxon>Pseudomonadati</taxon>
        <taxon>Pseudomonadota</taxon>
        <taxon>Betaproteobacteria</taxon>
        <taxon>Burkholderiales</taxon>
        <taxon>Burkholderiaceae</taxon>
        <taxon>Paraburkholderia</taxon>
    </lineage>
</organism>
<dbReference type="Proteomes" id="UP000218022">
    <property type="component" value="Unassembled WGS sequence"/>
</dbReference>
<dbReference type="EMBL" id="MTZV01000006">
    <property type="protein sequence ID" value="PCE23361.1"/>
    <property type="molecule type" value="Genomic_DNA"/>
</dbReference>
<evidence type="ECO:0000256" key="1">
    <source>
        <dbReference type="SAM" id="Phobius"/>
    </source>
</evidence>
<name>A0A2A4EQD5_9BURK</name>
<comment type="caution">
    <text evidence="2">The sequence shown here is derived from an EMBL/GenBank/DDBJ whole genome shotgun (WGS) entry which is preliminary data.</text>
</comment>
<keyword evidence="1" id="KW-1133">Transmembrane helix</keyword>
<dbReference type="AlphaFoldDB" id="A0A2A4EQD5"/>
<keyword evidence="1" id="KW-0472">Membrane</keyword>
<evidence type="ECO:0000313" key="2">
    <source>
        <dbReference type="EMBL" id="PCE23361.1"/>
    </source>
</evidence>
<keyword evidence="1" id="KW-0812">Transmembrane</keyword>
<sequence length="446" mass="47776">MARRNPGEWMRHPAEDLLARRSRWLTRAVSVLAFAALTTFAALPLAAHAAASDANAPDADACKLAQEANAEQLIVPADNETNSDTVIDRSSSHPAPGKSNCFWQTHKSGAASNAPPDATLSLDFYHFVDAAHAQANTRDLGVPPIPPLLTTTDDAADRIFRLSGKEIAALHGSDVAVVRAETPATISNHPAWSARLEALALGAAGAHVHASANANSNAGASAGETTTWHPAAHAAPAVGITLAPLVHVLWALIRWRFFVPPALVALIFIAGAFLKGVRRHFGWSVPLVAVLAVVNIIFGPDLGVRLIYRMGEQGQGAITSTYGTSTRYNNHRVIGYNVLLRTADGKVVETTFEDIDFNVYPPHNSTFYPHEGDEFTVRYVAGFPGDFVIVSDDDSPWAKRMRCRALNRDAFSAQEKQRFAPDSAAFRDAAKAADQALQAAGCDANQ</sequence>
<feature type="transmembrane region" description="Helical" evidence="1">
    <location>
        <begin position="280"/>
        <end position="300"/>
    </location>
</feature>
<reference evidence="2 3" key="1">
    <citation type="submission" date="2017-01" db="EMBL/GenBank/DDBJ databases">
        <title>Whole-Genome Shotgun Sequencing of Two beta-Proteobacterial Species in Search of the Bulgecin Biosynthetic Cluster.</title>
        <authorList>
            <person name="Horsman M.E."/>
            <person name="Marous D.R."/>
            <person name="Li R."/>
            <person name="Oliver R.A."/>
            <person name="Byun B."/>
            <person name="Emrich S.J."/>
            <person name="Boggess B."/>
            <person name="Townsend C.A."/>
            <person name="Mobashery S."/>
        </authorList>
    </citation>
    <scope>NUCLEOTIDE SEQUENCE [LARGE SCALE GENOMIC DNA]</scope>
    <source>
        <strain evidence="2 3">ATCC 31363</strain>
    </source>
</reference>